<sequence>MNASWLADKIEQWPTDKLLPYARNARTHSEEQVAQIAASIAEFGFTNPILAGSDGVIVAGHGRLAAAQKLGLEIVPVVVLDHLSPTQRRALVIADNRIAENAGWDDAMLRIEIAALQDDDFDLSLTGFDADALAELMAGDEPDAEGDTDDDAVPEVCETPVSRPGDVWLLGGHRLLCGDSTLAESYERLLDGAQVDMVFTDPPYNVNYANSAKDKMRGKDRAILNDNLGDGFYDFLLAALTPTIAHCRGGVYVAMSSSELDVLQAAFRAAGGHWSTFIIWAKNTFTLGRADYQRQYEPILYGWPEGSQRHWCGDRDQGDVWNIKKPQKNDLHPTMKPVELVERAIRNSSRPGNVVLDPFGGSGTTLIAAEKSGRLARLIELDPKYVDVIVRRWQDWTGKQASREADGALFDDQAASDSSVISQ</sequence>
<dbReference type="Proteomes" id="UP000029567">
    <property type="component" value="Unassembled WGS sequence"/>
</dbReference>
<dbReference type="PIRSF" id="PIRSF036758">
    <property type="entry name" value="Aden_M_ParB"/>
    <property type="match status" value="1"/>
</dbReference>
<dbReference type="Pfam" id="PF02195">
    <property type="entry name" value="ParB_N"/>
    <property type="match status" value="1"/>
</dbReference>
<evidence type="ECO:0000259" key="6">
    <source>
        <dbReference type="SMART" id="SM00470"/>
    </source>
</evidence>
<dbReference type="Gene3D" id="3.90.1530.10">
    <property type="entry name" value="Conserved hypothetical protein from pyrococcus furiosus pfu- 392566-001, ParB domain"/>
    <property type="match status" value="1"/>
</dbReference>
<dbReference type="RefSeq" id="WP_034379052.1">
    <property type="nucleotide sequence ID" value="NZ_AWTN01000085.1"/>
</dbReference>
<evidence type="ECO:0000256" key="2">
    <source>
        <dbReference type="ARBA" id="ARBA00022603"/>
    </source>
</evidence>
<name>A0A0E3BHV8_9BURK</name>
<dbReference type="PANTHER" id="PTHR33375">
    <property type="entry name" value="CHROMOSOME-PARTITIONING PROTEIN PARB-RELATED"/>
    <property type="match status" value="1"/>
</dbReference>
<feature type="domain" description="ParB-like N-terminal" evidence="6">
    <location>
        <begin position="11"/>
        <end position="97"/>
    </location>
</feature>
<dbReference type="AlphaFoldDB" id="A0A0E3BHV8"/>
<comment type="similarity">
    <text evidence="1 4">Belongs to the N(4)/N(6)-methyltransferase family.</text>
</comment>
<dbReference type="SUPFAM" id="SSF53335">
    <property type="entry name" value="S-adenosyl-L-methionine-dependent methyltransferases"/>
    <property type="match status" value="1"/>
</dbReference>
<evidence type="ECO:0000313" key="8">
    <source>
        <dbReference type="Proteomes" id="UP000029567"/>
    </source>
</evidence>
<dbReference type="SMART" id="SM00470">
    <property type="entry name" value="ParB"/>
    <property type="match status" value="1"/>
</dbReference>
<dbReference type="EMBL" id="AWTN01000085">
    <property type="protein sequence ID" value="KGG93031.1"/>
    <property type="molecule type" value="Genomic_DNA"/>
</dbReference>
<dbReference type="InterPro" id="IPR001091">
    <property type="entry name" value="RM_Methyltransferase"/>
</dbReference>
<accession>A0A0E3BHV8</accession>
<comment type="caution">
    <text evidence="7">The sequence shown here is derived from an EMBL/GenBank/DDBJ whole genome shotgun (WGS) entry which is preliminary data.</text>
</comment>
<keyword evidence="3" id="KW-0808">Transferase</keyword>
<dbReference type="PROSITE" id="PS00092">
    <property type="entry name" value="N6_MTASE"/>
    <property type="match status" value="1"/>
</dbReference>
<dbReference type="InterPro" id="IPR029063">
    <property type="entry name" value="SAM-dependent_MTases_sf"/>
</dbReference>
<dbReference type="GO" id="GO:0003677">
    <property type="term" value="F:DNA binding"/>
    <property type="evidence" value="ECO:0007669"/>
    <property type="project" value="InterPro"/>
</dbReference>
<dbReference type="PRINTS" id="PR00508">
    <property type="entry name" value="S21N4MTFRASE"/>
</dbReference>
<evidence type="ECO:0000256" key="3">
    <source>
        <dbReference type="ARBA" id="ARBA00022679"/>
    </source>
</evidence>
<dbReference type="InterPro" id="IPR015840">
    <property type="entry name" value="DNA_MeTrfase_ParB"/>
</dbReference>
<evidence type="ECO:0000256" key="5">
    <source>
        <dbReference type="SAM" id="MobiDB-lite"/>
    </source>
</evidence>
<dbReference type="SUPFAM" id="SSF110849">
    <property type="entry name" value="ParB/Sulfiredoxin"/>
    <property type="match status" value="1"/>
</dbReference>
<evidence type="ECO:0000256" key="4">
    <source>
        <dbReference type="RuleBase" id="RU362026"/>
    </source>
</evidence>
<dbReference type="PANTHER" id="PTHR33375:SF1">
    <property type="entry name" value="CHROMOSOME-PARTITIONING PROTEIN PARB-RELATED"/>
    <property type="match status" value="1"/>
</dbReference>
<dbReference type="Gene3D" id="3.40.50.150">
    <property type="entry name" value="Vaccinia Virus protein VP39"/>
    <property type="match status" value="1"/>
</dbReference>
<proteinExistence type="inferred from homology"/>
<reference evidence="7 8" key="1">
    <citation type="submission" date="2013-09" db="EMBL/GenBank/DDBJ databases">
        <title>High correlation between genotypes and phenotypes of environmental bacteria Comamonas testosteroni strains.</title>
        <authorList>
            <person name="Liu L."/>
            <person name="Zhu W."/>
            <person name="Xia X."/>
            <person name="Xu B."/>
            <person name="Luo M."/>
            <person name="Wang G."/>
        </authorList>
    </citation>
    <scope>NUCLEOTIDE SEQUENCE [LARGE SCALE GENOMIC DNA]</scope>
    <source>
        <strain evidence="7 8">JL14</strain>
    </source>
</reference>
<dbReference type="InterPro" id="IPR050336">
    <property type="entry name" value="Chromosome_partition/occlusion"/>
</dbReference>
<feature type="region of interest" description="Disordered" evidence="5">
    <location>
        <begin position="400"/>
        <end position="423"/>
    </location>
</feature>
<dbReference type="GO" id="GO:0007059">
    <property type="term" value="P:chromosome segregation"/>
    <property type="evidence" value="ECO:0007669"/>
    <property type="project" value="TreeGrafter"/>
</dbReference>
<keyword evidence="2 7" id="KW-0489">Methyltransferase</keyword>
<dbReference type="InterPro" id="IPR002941">
    <property type="entry name" value="DNA_methylase_N4/N6"/>
</dbReference>
<gene>
    <name evidence="7" type="ORF">P245_10715</name>
</gene>
<dbReference type="GO" id="GO:0045881">
    <property type="term" value="P:positive regulation of sporulation resulting in formation of a cellular spore"/>
    <property type="evidence" value="ECO:0007669"/>
    <property type="project" value="TreeGrafter"/>
</dbReference>
<dbReference type="GO" id="GO:0032259">
    <property type="term" value="P:methylation"/>
    <property type="evidence" value="ECO:0007669"/>
    <property type="project" value="UniProtKB-KW"/>
</dbReference>
<dbReference type="InterPro" id="IPR003115">
    <property type="entry name" value="ParB_N"/>
</dbReference>
<dbReference type="CDD" id="cd16403">
    <property type="entry name" value="ParB_N_like_MT"/>
    <property type="match status" value="1"/>
</dbReference>
<dbReference type="GO" id="GO:0005694">
    <property type="term" value="C:chromosome"/>
    <property type="evidence" value="ECO:0007669"/>
    <property type="project" value="TreeGrafter"/>
</dbReference>
<dbReference type="InterPro" id="IPR036086">
    <property type="entry name" value="ParB/Sulfiredoxin_sf"/>
</dbReference>
<evidence type="ECO:0000256" key="1">
    <source>
        <dbReference type="ARBA" id="ARBA00006594"/>
    </source>
</evidence>
<dbReference type="GO" id="GO:0008170">
    <property type="term" value="F:N-methyltransferase activity"/>
    <property type="evidence" value="ECO:0007669"/>
    <property type="project" value="InterPro"/>
</dbReference>
<organism evidence="7 8">
    <name type="scientific">Comamonas thiooxydans</name>
    <dbReference type="NCBI Taxonomy" id="363952"/>
    <lineage>
        <taxon>Bacteria</taxon>
        <taxon>Pseudomonadati</taxon>
        <taxon>Pseudomonadota</taxon>
        <taxon>Betaproteobacteria</taxon>
        <taxon>Burkholderiales</taxon>
        <taxon>Comamonadaceae</taxon>
        <taxon>Comamonas</taxon>
    </lineage>
</organism>
<dbReference type="Pfam" id="PF01555">
    <property type="entry name" value="N6_N4_Mtase"/>
    <property type="match status" value="1"/>
</dbReference>
<evidence type="ECO:0000313" key="7">
    <source>
        <dbReference type="EMBL" id="KGG93031.1"/>
    </source>
</evidence>
<protein>
    <recommendedName>
        <fullName evidence="4">Methyltransferase</fullName>
        <ecNumber evidence="4">2.1.1.-</ecNumber>
    </recommendedName>
</protein>
<dbReference type="EC" id="2.1.1.-" evidence="4"/>
<dbReference type="InterPro" id="IPR002052">
    <property type="entry name" value="DNA_methylase_N6_adenine_CS"/>
</dbReference>